<comment type="caution">
    <text evidence="4">The sequence shown here is derived from an EMBL/GenBank/DDBJ whole genome shotgun (WGS) entry which is preliminary data.</text>
</comment>
<dbReference type="AlphaFoldDB" id="A0A1X2IES1"/>
<name>A0A1X2IES1_9FUNG</name>
<gene>
    <name evidence="4" type="ORF">BCR42DRAFT_492026</name>
</gene>
<dbReference type="GO" id="GO:0005737">
    <property type="term" value="C:cytoplasm"/>
    <property type="evidence" value="ECO:0007669"/>
    <property type="project" value="UniProtKB-SubCell"/>
</dbReference>
<dbReference type="Gene3D" id="1.10.287.370">
    <property type="match status" value="1"/>
</dbReference>
<dbReference type="STRING" id="90262.A0A1X2IES1"/>
<comment type="subcellular location">
    <subcellularLocation>
        <location evidence="1">Cytoplasm</location>
    </subcellularLocation>
</comment>
<protein>
    <submittedName>
        <fullName evidence="4">Uncharacterized protein</fullName>
    </submittedName>
</protein>
<dbReference type="CDD" id="cd22860">
    <property type="entry name" value="PDRG1"/>
    <property type="match status" value="1"/>
</dbReference>
<evidence type="ECO:0000256" key="2">
    <source>
        <dbReference type="ARBA" id="ARBA00022490"/>
    </source>
</evidence>
<dbReference type="SUPFAM" id="SSF46579">
    <property type="entry name" value="Prefoldin"/>
    <property type="match status" value="1"/>
</dbReference>
<proteinExistence type="predicted"/>
<dbReference type="PANTHER" id="PTHR21162">
    <property type="entry name" value="P53 AND DNA DAMAGE-REGULATED PROTEIN"/>
    <property type="match status" value="1"/>
</dbReference>
<dbReference type="EMBL" id="MCGE01000013">
    <property type="protein sequence ID" value="ORZ15078.1"/>
    <property type="molecule type" value="Genomic_DNA"/>
</dbReference>
<dbReference type="OrthoDB" id="20282at2759"/>
<keyword evidence="5" id="KW-1185">Reference proteome</keyword>
<organism evidence="4 5">
    <name type="scientific">Absidia repens</name>
    <dbReference type="NCBI Taxonomy" id="90262"/>
    <lineage>
        <taxon>Eukaryota</taxon>
        <taxon>Fungi</taxon>
        <taxon>Fungi incertae sedis</taxon>
        <taxon>Mucoromycota</taxon>
        <taxon>Mucoromycotina</taxon>
        <taxon>Mucoromycetes</taxon>
        <taxon>Mucorales</taxon>
        <taxon>Cunninghamellaceae</taxon>
        <taxon>Absidia</taxon>
    </lineage>
</organism>
<dbReference type="InterPro" id="IPR009053">
    <property type="entry name" value="Prefoldin"/>
</dbReference>
<dbReference type="Proteomes" id="UP000193560">
    <property type="component" value="Unassembled WGS sequence"/>
</dbReference>
<sequence>MTSMGEQIELLFARKEHLAEDIIINKRTVVDYDRKRNSNRESLNQLKKNLKDEKKVWVNFGDMFMRLPTKEAQEVIEQDQTTLTSKIDDTRKVIKDSLTELNRLEGNNATKGFDLEGMTAQDLYSI</sequence>
<keyword evidence="3" id="KW-0143">Chaperone</keyword>
<dbReference type="PANTHER" id="PTHR21162:SF0">
    <property type="entry name" value="P53 AND DNA DAMAGE-REGULATED PROTEIN 1"/>
    <property type="match status" value="1"/>
</dbReference>
<dbReference type="InterPro" id="IPR030482">
    <property type="entry name" value="PDRG1"/>
</dbReference>
<evidence type="ECO:0000256" key="1">
    <source>
        <dbReference type="ARBA" id="ARBA00004496"/>
    </source>
</evidence>
<accession>A0A1X2IES1</accession>
<evidence type="ECO:0000256" key="3">
    <source>
        <dbReference type="ARBA" id="ARBA00023186"/>
    </source>
</evidence>
<evidence type="ECO:0000313" key="5">
    <source>
        <dbReference type="Proteomes" id="UP000193560"/>
    </source>
</evidence>
<keyword evidence="2" id="KW-0963">Cytoplasm</keyword>
<reference evidence="4 5" key="1">
    <citation type="submission" date="2016-07" db="EMBL/GenBank/DDBJ databases">
        <title>Pervasive Adenine N6-methylation of Active Genes in Fungi.</title>
        <authorList>
            <consortium name="DOE Joint Genome Institute"/>
            <person name="Mondo S.J."/>
            <person name="Dannebaum R.O."/>
            <person name="Kuo R.C."/>
            <person name="Labutti K."/>
            <person name="Haridas S."/>
            <person name="Kuo A."/>
            <person name="Salamov A."/>
            <person name="Ahrendt S.R."/>
            <person name="Lipzen A."/>
            <person name="Sullivan W."/>
            <person name="Andreopoulos W.B."/>
            <person name="Clum A."/>
            <person name="Lindquist E."/>
            <person name="Daum C."/>
            <person name="Ramamoorthy G.K."/>
            <person name="Gryganskyi A."/>
            <person name="Culley D."/>
            <person name="Magnuson J.K."/>
            <person name="James T.Y."/>
            <person name="O'Malley M.A."/>
            <person name="Stajich J.E."/>
            <person name="Spatafora J.W."/>
            <person name="Visel A."/>
            <person name="Grigoriev I.V."/>
        </authorList>
    </citation>
    <scope>NUCLEOTIDE SEQUENCE [LARGE SCALE GENOMIC DNA]</scope>
    <source>
        <strain evidence="4 5">NRRL 1336</strain>
    </source>
</reference>
<evidence type="ECO:0000313" key="4">
    <source>
        <dbReference type="EMBL" id="ORZ15078.1"/>
    </source>
</evidence>